<dbReference type="InterPro" id="IPR036271">
    <property type="entry name" value="Tet_transcr_reg_TetR-rel_C_sf"/>
</dbReference>
<evidence type="ECO:0000313" key="4">
    <source>
        <dbReference type="EMBL" id="MBB3810272.1"/>
    </source>
</evidence>
<sequence>MTIHKKTPIREEILNVAADLFYREGIRAVGIDRIIDEANIAKATLYRHFPSKNELVATYLNERHERVIQSFDEVLRTIADPRKQIAAIFDMLYKKADSPDFRGCAFSLAVAEHRDSEQVVRVAREHKAAIRAIIGAVMARGGAPSGQSAAHIALLYEGALATVAVSSDPRAVLVAKDCALAVFDFATTRQQDPGDPQANPRRVTYSR</sequence>
<dbReference type="SUPFAM" id="SSF46689">
    <property type="entry name" value="Homeodomain-like"/>
    <property type="match status" value="1"/>
</dbReference>
<protein>
    <submittedName>
        <fullName evidence="4">AcrR family transcriptional regulator</fullName>
    </submittedName>
</protein>
<accession>A0A7W5Z5W0</accession>
<gene>
    <name evidence="4" type="ORF">FHS81_002368</name>
</gene>
<dbReference type="InterPro" id="IPR009057">
    <property type="entry name" value="Homeodomain-like_sf"/>
</dbReference>
<dbReference type="GO" id="GO:0000976">
    <property type="term" value="F:transcription cis-regulatory region binding"/>
    <property type="evidence" value="ECO:0007669"/>
    <property type="project" value="TreeGrafter"/>
</dbReference>
<dbReference type="EMBL" id="JACICC010000005">
    <property type="protein sequence ID" value="MBB3810272.1"/>
    <property type="molecule type" value="Genomic_DNA"/>
</dbReference>
<dbReference type="PANTHER" id="PTHR30055">
    <property type="entry name" value="HTH-TYPE TRANSCRIPTIONAL REGULATOR RUTR"/>
    <property type="match status" value="1"/>
</dbReference>
<keyword evidence="5" id="KW-1185">Reference proteome</keyword>
<evidence type="ECO:0000256" key="2">
    <source>
        <dbReference type="PROSITE-ProRule" id="PRU00335"/>
    </source>
</evidence>
<evidence type="ECO:0000313" key="5">
    <source>
        <dbReference type="Proteomes" id="UP000537592"/>
    </source>
</evidence>
<name>A0A7W5Z5W0_9HYPH</name>
<comment type="caution">
    <text evidence="4">The sequence shown here is derived from an EMBL/GenBank/DDBJ whole genome shotgun (WGS) entry which is preliminary data.</text>
</comment>
<feature type="domain" description="HTH tetR-type" evidence="3">
    <location>
        <begin position="7"/>
        <end position="67"/>
    </location>
</feature>
<feature type="DNA-binding region" description="H-T-H motif" evidence="2">
    <location>
        <begin position="30"/>
        <end position="49"/>
    </location>
</feature>
<reference evidence="4 5" key="1">
    <citation type="submission" date="2020-08" db="EMBL/GenBank/DDBJ databases">
        <title>Genomic Encyclopedia of Type Strains, Phase IV (KMG-IV): sequencing the most valuable type-strain genomes for metagenomic binning, comparative biology and taxonomic classification.</title>
        <authorList>
            <person name="Goeker M."/>
        </authorList>
    </citation>
    <scope>NUCLEOTIDE SEQUENCE [LARGE SCALE GENOMIC DNA]</scope>
    <source>
        <strain evidence="4 5">DSM 28760</strain>
    </source>
</reference>
<dbReference type="InterPro" id="IPR050109">
    <property type="entry name" value="HTH-type_TetR-like_transc_reg"/>
</dbReference>
<organism evidence="4 5">
    <name type="scientific">Pseudochelatococcus contaminans</name>
    <dbReference type="NCBI Taxonomy" id="1538103"/>
    <lineage>
        <taxon>Bacteria</taxon>
        <taxon>Pseudomonadati</taxon>
        <taxon>Pseudomonadota</taxon>
        <taxon>Alphaproteobacteria</taxon>
        <taxon>Hyphomicrobiales</taxon>
        <taxon>Chelatococcaceae</taxon>
        <taxon>Pseudochelatococcus</taxon>
    </lineage>
</organism>
<dbReference type="GO" id="GO:0003700">
    <property type="term" value="F:DNA-binding transcription factor activity"/>
    <property type="evidence" value="ECO:0007669"/>
    <property type="project" value="TreeGrafter"/>
</dbReference>
<dbReference type="PANTHER" id="PTHR30055:SF200">
    <property type="entry name" value="HTH-TYPE TRANSCRIPTIONAL REPRESSOR BDCR"/>
    <property type="match status" value="1"/>
</dbReference>
<proteinExistence type="predicted"/>
<dbReference type="Gene3D" id="1.10.357.10">
    <property type="entry name" value="Tetracycline Repressor, domain 2"/>
    <property type="match status" value="1"/>
</dbReference>
<evidence type="ECO:0000256" key="1">
    <source>
        <dbReference type="ARBA" id="ARBA00023125"/>
    </source>
</evidence>
<dbReference type="PRINTS" id="PR00455">
    <property type="entry name" value="HTHTETR"/>
</dbReference>
<keyword evidence="1 2" id="KW-0238">DNA-binding</keyword>
<dbReference type="Pfam" id="PF00440">
    <property type="entry name" value="TetR_N"/>
    <property type="match status" value="1"/>
</dbReference>
<dbReference type="SUPFAM" id="SSF48498">
    <property type="entry name" value="Tetracyclin repressor-like, C-terminal domain"/>
    <property type="match status" value="1"/>
</dbReference>
<dbReference type="AlphaFoldDB" id="A0A7W5Z5W0"/>
<evidence type="ECO:0000259" key="3">
    <source>
        <dbReference type="PROSITE" id="PS50977"/>
    </source>
</evidence>
<dbReference type="InterPro" id="IPR001647">
    <property type="entry name" value="HTH_TetR"/>
</dbReference>
<dbReference type="PROSITE" id="PS50977">
    <property type="entry name" value="HTH_TETR_2"/>
    <property type="match status" value="1"/>
</dbReference>
<dbReference type="Proteomes" id="UP000537592">
    <property type="component" value="Unassembled WGS sequence"/>
</dbReference>